<dbReference type="AlphaFoldDB" id="A0A9D4GVU3"/>
<gene>
    <name evidence="2" type="ORF">DPMN_125800</name>
</gene>
<reference evidence="2" key="1">
    <citation type="journal article" date="2019" name="bioRxiv">
        <title>The Genome of the Zebra Mussel, Dreissena polymorpha: A Resource for Invasive Species Research.</title>
        <authorList>
            <person name="McCartney M.A."/>
            <person name="Auch B."/>
            <person name="Kono T."/>
            <person name="Mallez S."/>
            <person name="Zhang Y."/>
            <person name="Obille A."/>
            <person name="Becker A."/>
            <person name="Abrahante J.E."/>
            <person name="Garbe J."/>
            <person name="Badalamenti J.P."/>
            <person name="Herman A."/>
            <person name="Mangelson H."/>
            <person name="Liachko I."/>
            <person name="Sullivan S."/>
            <person name="Sone E.D."/>
            <person name="Koren S."/>
            <person name="Silverstein K.A.T."/>
            <person name="Beckman K.B."/>
            <person name="Gohl D.M."/>
        </authorList>
    </citation>
    <scope>NUCLEOTIDE SEQUENCE</scope>
    <source>
        <strain evidence="2">Duluth1</strain>
        <tissue evidence="2">Whole animal</tissue>
    </source>
</reference>
<dbReference type="Proteomes" id="UP000828390">
    <property type="component" value="Unassembled WGS sequence"/>
</dbReference>
<keyword evidence="3" id="KW-1185">Reference proteome</keyword>
<accession>A0A9D4GVU3</accession>
<dbReference type="EMBL" id="JAIWYP010000005">
    <property type="protein sequence ID" value="KAH3823975.1"/>
    <property type="molecule type" value="Genomic_DNA"/>
</dbReference>
<feature type="region of interest" description="Disordered" evidence="1">
    <location>
        <begin position="96"/>
        <end position="139"/>
    </location>
</feature>
<comment type="caution">
    <text evidence="2">The sequence shown here is derived from an EMBL/GenBank/DDBJ whole genome shotgun (WGS) entry which is preliminary data.</text>
</comment>
<feature type="compositionally biased region" description="Polar residues" evidence="1">
    <location>
        <begin position="96"/>
        <end position="105"/>
    </location>
</feature>
<organism evidence="2 3">
    <name type="scientific">Dreissena polymorpha</name>
    <name type="common">Zebra mussel</name>
    <name type="synonym">Mytilus polymorpha</name>
    <dbReference type="NCBI Taxonomy" id="45954"/>
    <lineage>
        <taxon>Eukaryota</taxon>
        <taxon>Metazoa</taxon>
        <taxon>Spiralia</taxon>
        <taxon>Lophotrochozoa</taxon>
        <taxon>Mollusca</taxon>
        <taxon>Bivalvia</taxon>
        <taxon>Autobranchia</taxon>
        <taxon>Heteroconchia</taxon>
        <taxon>Euheterodonta</taxon>
        <taxon>Imparidentia</taxon>
        <taxon>Neoheterodontei</taxon>
        <taxon>Myida</taxon>
        <taxon>Dreissenoidea</taxon>
        <taxon>Dreissenidae</taxon>
        <taxon>Dreissena</taxon>
    </lineage>
</organism>
<reference evidence="2" key="2">
    <citation type="submission" date="2020-11" db="EMBL/GenBank/DDBJ databases">
        <authorList>
            <person name="McCartney M.A."/>
            <person name="Auch B."/>
            <person name="Kono T."/>
            <person name="Mallez S."/>
            <person name="Becker A."/>
            <person name="Gohl D.M."/>
            <person name="Silverstein K.A.T."/>
            <person name="Koren S."/>
            <person name="Bechman K.B."/>
            <person name="Herman A."/>
            <person name="Abrahante J.E."/>
            <person name="Garbe J."/>
        </authorList>
    </citation>
    <scope>NUCLEOTIDE SEQUENCE</scope>
    <source>
        <strain evidence="2">Duluth1</strain>
        <tissue evidence="2">Whole animal</tissue>
    </source>
</reference>
<proteinExistence type="predicted"/>
<evidence type="ECO:0000256" key="1">
    <source>
        <dbReference type="SAM" id="MobiDB-lite"/>
    </source>
</evidence>
<sequence length="139" mass="15347">MASLDVTSRRPKTQNGFPSTLSVLSTAVLKHSHYLYRSTARSLGLHLCPRSVPSVLYAATSAAPCSRLSWGYVVKPLSTYGQLPFRLAILLSSWSQRNQRKTTSGSRDEGTQWISKAARRSSTGRPSKDDVVNTLSTYR</sequence>
<evidence type="ECO:0000313" key="3">
    <source>
        <dbReference type="Proteomes" id="UP000828390"/>
    </source>
</evidence>
<evidence type="ECO:0000313" key="2">
    <source>
        <dbReference type="EMBL" id="KAH3823975.1"/>
    </source>
</evidence>
<name>A0A9D4GVU3_DREPO</name>
<protein>
    <submittedName>
        <fullName evidence="2">Uncharacterized protein</fullName>
    </submittedName>
</protein>